<dbReference type="InterPro" id="IPR003740">
    <property type="entry name" value="YitT"/>
</dbReference>
<name>A0A2K8P416_9MOLU</name>
<feature type="transmembrane region" description="Helical" evidence="6">
    <location>
        <begin position="118"/>
        <end position="138"/>
    </location>
</feature>
<proteinExistence type="predicted"/>
<dbReference type="OrthoDB" id="395820at2"/>
<evidence type="ECO:0000313" key="7">
    <source>
        <dbReference type="EMBL" id="ATZ21489.1"/>
    </source>
</evidence>
<dbReference type="NCBIfam" id="NF043063">
    <property type="entry name" value="MMSYN1_0411"/>
    <property type="match status" value="1"/>
</dbReference>
<organism evidence="7 8">
    <name type="scientific">Mesoplasma tabanidae</name>
    <dbReference type="NCBI Taxonomy" id="219745"/>
    <lineage>
        <taxon>Bacteria</taxon>
        <taxon>Bacillati</taxon>
        <taxon>Mycoplasmatota</taxon>
        <taxon>Mollicutes</taxon>
        <taxon>Entomoplasmatales</taxon>
        <taxon>Entomoplasmataceae</taxon>
        <taxon>Mesoplasma</taxon>
    </lineage>
</organism>
<protein>
    <recommendedName>
        <fullName evidence="9">YitT family protein</fullName>
    </recommendedName>
</protein>
<reference evidence="7 8" key="1">
    <citation type="submission" date="2017-11" db="EMBL/GenBank/DDBJ databases">
        <title>Genome sequence of Mesoplasma tabanidae BARC 857 (ATCC 49584).</title>
        <authorList>
            <person name="Lo W.-S."/>
            <person name="Kuo C.-H."/>
        </authorList>
    </citation>
    <scope>NUCLEOTIDE SEQUENCE [LARGE SCALE GENOMIC DNA]</scope>
    <source>
        <strain evidence="7 8">BARC 857</strain>
    </source>
</reference>
<dbReference type="AlphaFoldDB" id="A0A2K8P416"/>
<evidence type="ECO:0000313" key="8">
    <source>
        <dbReference type="Proteomes" id="UP000232223"/>
    </source>
</evidence>
<dbReference type="InterPro" id="IPR051461">
    <property type="entry name" value="UPF0750_membrane"/>
</dbReference>
<evidence type="ECO:0000256" key="5">
    <source>
        <dbReference type="ARBA" id="ARBA00023136"/>
    </source>
</evidence>
<evidence type="ECO:0000256" key="1">
    <source>
        <dbReference type="ARBA" id="ARBA00004651"/>
    </source>
</evidence>
<dbReference type="KEGG" id="mtab:MTABA_v1c02860"/>
<keyword evidence="2" id="KW-1003">Cell membrane</keyword>
<keyword evidence="8" id="KW-1185">Reference proteome</keyword>
<feature type="transmembrane region" description="Helical" evidence="6">
    <location>
        <begin position="237"/>
        <end position="257"/>
    </location>
</feature>
<keyword evidence="5 6" id="KW-0472">Membrane</keyword>
<dbReference type="Pfam" id="PF02588">
    <property type="entry name" value="YitT_membrane"/>
    <property type="match status" value="1"/>
</dbReference>
<dbReference type="PANTHER" id="PTHR33545:SF5">
    <property type="entry name" value="UPF0750 MEMBRANE PROTEIN YITT"/>
    <property type="match status" value="1"/>
</dbReference>
<gene>
    <name evidence="7" type="ORF">MTABA_v1c02860</name>
</gene>
<dbReference type="EMBL" id="CP024969">
    <property type="protein sequence ID" value="ATZ21489.1"/>
    <property type="molecule type" value="Genomic_DNA"/>
</dbReference>
<accession>A0A2K8P416</accession>
<dbReference type="GO" id="GO:0005886">
    <property type="term" value="C:plasma membrane"/>
    <property type="evidence" value="ECO:0007669"/>
    <property type="project" value="UniProtKB-SubCell"/>
</dbReference>
<sequence>MARKKRIKIYSSNGKKALLLSPEEILIIKNDPSYEKNYEAEFNKGKQAFEVRNYYAIGFWNDLLYVLIGAFLSTIAIDYFISITGNAGLFPGGLGAIARFFSIIGANNITVSASTLYFIIYFIMNIPLVIFGFIKIGWKFSTLTLIYSIVSIFFDLILQNIPYINPNELSLLIDYNLISTLPGAWGAIIWIFAFAIFGGMINGFSYSITYKGNASTGGSDWITYYYSKKLNKDIGSLNIKINIFILFIVICLNTIILKTEDIDQTIKLSAVYNEYDNWNSLISSDLGMKLDNIFSATDKNSSDLFKSWDMLKNGNWNNEDWFNISKYVSATNEFDSTYTTSLILKMKFKWIIGPSLFASLILIIIQGLTVNKLYPKNKVLNLFISTTKINDIQQYLFSVGYTNNIFIWRTVTSKKNAWNDQEQDLIMISMPLLYFKKIEDYLLKIDEDMIINIIGSNSVKGKNFSYTFDNELRDKALTEEFLNNGKLMKKIESNTIIKTHKKLKKNGDNIQNEV</sequence>
<evidence type="ECO:0000256" key="2">
    <source>
        <dbReference type="ARBA" id="ARBA00022475"/>
    </source>
</evidence>
<dbReference type="RefSeq" id="WP_100679435.1">
    <property type="nucleotide sequence ID" value="NZ_CP024969.1"/>
</dbReference>
<feature type="transmembrane region" description="Helical" evidence="6">
    <location>
        <begin position="63"/>
        <end position="81"/>
    </location>
</feature>
<dbReference type="PANTHER" id="PTHR33545">
    <property type="entry name" value="UPF0750 MEMBRANE PROTEIN YITT-RELATED"/>
    <property type="match status" value="1"/>
</dbReference>
<keyword evidence="4 6" id="KW-1133">Transmembrane helix</keyword>
<comment type="subcellular location">
    <subcellularLocation>
        <location evidence="1">Cell membrane</location>
        <topology evidence="1">Multi-pass membrane protein</topology>
    </subcellularLocation>
</comment>
<feature type="transmembrane region" description="Helical" evidence="6">
    <location>
        <begin position="350"/>
        <end position="370"/>
    </location>
</feature>
<evidence type="ECO:0000256" key="6">
    <source>
        <dbReference type="SAM" id="Phobius"/>
    </source>
</evidence>
<feature type="transmembrane region" description="Helical" evidence="6">
    <location>
        <begin position="184"/>
        <end position="204"/>
    </location>
</feature>
<dbReference type="Proteomes" id="UP000232223">
    <property type="component" value="Chromosome"/>
</dbReference>
<keyword evidence="3 6" id="KW-0812">Transmembrane</keyword>
<feature type="transmembrane region" description="Helical" evidence="6">
    <location>
        <begin position="88"/>
        <end position="106"/>
    </location>
</feature>
<evidence type="ECO:0008006" key="9">
    <source>
        <dbReference type="Google" id="ProtNLM"/>
    </source>
</evidence>
<feature type="transmembrane region" description="Helical" evidence="6">
    <location>
        <begin position="145"/>
        <end position="164"/>
    </location>
</feature>
<evidence type="ECO:0000256" key="3">
    <source>
        <dbReference type="ARBA" id="ARBA00022692"/>
    </source>
</evidence>
<evidence type="ECO:0000256" key="4">
    <source>
        <dbReference type="ARBA" id="ARBA00022989"/>
    </source>
</evidence>